<feature type="transmembrane region" description="Helical" evidence="7">
    <location>
        <begin position="232"/>
        <end position="258"/>
    </location>
</feature>
<keyword evidence="4 7" id="KW-0812">Transmembrane</keyword>
<comment type="subcellular location">
    <subcellularLocation>
        <location evidence="1 7">Cell membrane</location>
        <topology evidence="1 7">Multi-pass membrane protein</topology>
    </subcellularLocation>
</comment>
<dbReference type="PROSITE" id="PS50928">
    <property type="entry name" value="ABC_TM1"/>
    <property type="match status" value="1"/>
</dbReference>
<dbReference type="Pfam" id="PF00528">
    <property type="entry name" value="BPD_transp_1"/>
    <property type="match status" value="1"/>
</dbReference>
<evidence type="ECO:0000256" key="1">
    <source>
        <dbReference type="ARBA" id="ARBA00004651"/>
    </source>
</evidence>
<evidence type="ECO:0000256" key="7">
    <source>
        <dbReference type="RuleBase" id="RU363032"/>
    </source>
</evidence>
<keyword evidence="10" id="KW-1185">Reference proteome</keyword>
<dbReference type="Gene3D" id="1.10.3720.10">
    <property type="entry name" value="MetI-like"/>
    <property type="match status" value="1"/>
</dbReference>
<keyword evidence="3" id="KW-1003">Cell membrane</keyword>
<keyword evidence="6 7" id="KW-0472">Membrane</keyword>
<feature type="transmembrane region" description="Helical" evidence="7">
    <location>
        <begin position="96"/>
        <end position="116"/>
    </location>
</feature>
<keyword evidence="2 7" id="KW-0813">Transport</keyword>
<proteinExistence type="inferred from homology"/>
<feature type="transmembrane region" description="Helical" evidence="7">
    <location>
        <begin position="177"/>
        <end position="200"/>
    </location>
</feature>
<dbReference type="PANTHER" id="PTHR30193:SF44">
    <property type="entry name" value="LACTOSE TRANSPORT SYSTEM PERMEASE PROTEIN LACF"/>
    <property type="match status" value="1"/>
</dbReference>
<organism evidence="9 10">
    <name type="scientific">Bianquea renquensis</name>
    <dbReference type="NCBI Taxonomy" id="2763661"/>
    <lineage>
        <taxon>Bacteria</taxon>
        <taxon>Bacillati</taxon>
        <taxon>Bacillota</taxon>
        <taxon>Clostridia</taxon>
        <taxon>Eubacteriales</taxon>
        <taxon>Bianqueaceae</taxon>
        <taxon>Bianquea</taxon>
    </lineage>
</organism>
<dbReference type="GO" id="GO:0005886">
    <property type="term" value="C:plasma membrane"/>
    <property type="evidence" value="ECO:0007669"/>
    <property type="project" value="UniProtKB-SubCell"/>
</dbReference>
<evidence type="ECO:0000256" key="4">
    <source>
        <dbReference type="ARBA" id="ARBA00022692"/>
    </source>
</evidence>
<name>A0A926DTN2_9FIRM</name>
<dbReference type="PANTHER" id="PTHR30193">
    <property type="entry name" value="ABC TRANSPORTER PERMEASE PROTEIN"/>
    <property type="match status" value="1"/>
</dbReference>
<dbReference type="Proteomes" id="UP000657006">
    <property type="component" value="Unassembled WGS sequence"/>
</dbReference>
<evidence type="ECO:0000256" key="3">
    <source>
        <dbReference type="ARBA" id="ARBA00022475"/>
    </source>
</evidence>
<feature type="transmembrane region" description="Helical" evidence="7">
    <location>
        <begin position="30"/>
        <end position="47"/>
    </location>
</feature>
<dbReference type="CDD" id="cd06261">
    <property type="entry name" value="TM_PBP2"/>
    <property type="match status" value="1"/>
</dbReference>
<comment type="similarity">
    <text evidence="7">Belongs to the binding-protein-dependent transport system permease family.</text>
</comment>
<dbReference type="InterPro" id="IPR000515">
    <property type="entry name" value="MetI-like"/>
</dbReference>
<gene>
    <name evidence="9" type="ORF">H8730_08500</name>
</gene>
<evidence type="ECO:0000259" key="8">
    <source>
        <dbReference type="PROSITE" id="PS50928"/>
    </source>
</evidence>
<evidence type="ECO:0000256" key="2">
    <source>
        <dbReference type="ARBA" id="ARBA00022448"/>
    </source>
</evidence>
<dbReference type="RefSeq" id="WP_177719003.1">
    <property type="nucleotide sequence ID" value="NZ_JACRSQ010000010.1"/>
</dbReference>
<dbReference type="AlphaFoldDB" id="A0A926DTN2"/>
<keyword evidence="5 7" id="KW-1133">Transmembrane helix</keyword>
<feature type="transmembrane region" description="Helical" evidence="7">
    <location>
        <begin position="289"/>
        <end position="310"/>
    </location>
</feature>
<reference evidence="9" key="1">
    <citation type="submission" date="2020-08" db="EMBL/GenBank/DDBJ databases">
        <title>Genome public.</title>
        <authorList>
            <person name="Liu C."/>
            <person name="Sun Q."/>
        </authorList>
    </citation>
    <scope>NUCLEOTIDE SEQUENCE</scope>
    <source>
        <strain evidence="9">NSJ-32</strain>
    </source>
</reference>
<evidence type="ECO:0000313" key="9">
    <source>
        <dbReference type="EMBL" id="MBC8543582.1"/>
    </source>
</evidence>
<feature type="domain" description="ABC transmembrane type-1" evidence="8">
    <location>
        <begin position="90"/>
        <end position="306"/>
    </location>
</feature>
<dbReference type="GO" id="GO:0055085">
    <property type="term" value="P:transmembrane transport"/>
    <property type="evidence" value="ECO:0007669"/>
    <property type="project" value="InterPro"/>
</dbReference>
<dbReference type="InterPro" id="IPR051393">
    <property type="entry name" value="ABC_transporter_permease"/>
</dbReference>
<evidence type="ECO:0000313" key="10">
    <source>
        <dbReference type="Proteomes" id="UP000657006"/>
    </source>
</evidence>
<accession>A0A926DTN2</accession>
<dbReference type="SUPFAM" id="SSF161098">
    <property type="entry name" value="MetI-like"/>
    <property type="match status" value="1"/>
</dbReference>
<dbReference type="EMBL" id="JACRSQ010000010">
    <property type="protein sequence ID" value="MBC8543582.1"/>
    <property type="molecule type" value="Genomic_DNA"/>
</dbReference>
<dbReference type="InterPro" id="IPR035906">
    <property type="entry name" value="MetI-like_sf"/>
</dbReference>
<evidence type="ECO:0000256" key="5">
    <source>
        <dbReference type="ARBA" id="ARBA00022989"/>
    </source>
</evidence>
<protein>
    <submittedName>
        <fullName evidence="9">Sugar ABC transporter permease</fullName>
    </submittedName>
</protein>
<feature type="transmembrane region" description="Helical" evidence="7">
    <location>
        <begin position="136"/>
        <end position="157"/>
    </location>
</feature>
<evidence type="ECO:0000256" key="6">
    <source>
        <dbReference type="ARBA" id="ARBA00023136"/>
    </source>
</evidence>
<sequence>MAQLGKLQKSKTSVVPKRKSILKDFSSRELLLLCIPGLIGQILFYYIPTGASIVMPFKDYDYKLGVWGSPWIGLKNFTWIFKSISLGRVMRNTVMYGFWFLFVGPICNIIIALLLFDVKKRSALKLYQTVMCFPNFMSMVVISFITYAILSPRFGVLNDIRSFLGMSPIDVYTILPIWPLILTIVNVWLGIGMGSMLYFAALMGIDSTLYEAAQIDGASHWQQTRYISIPHLVPIFCLMLILGSPGLIGGSFDLFYLIPRDVQTLYPVTDILPTYLFRALKEGSYAKGAAVGFLQSICSTILILSSNFVVRKVSPENSLF</sequence>
<comment type="caution">
    <text evidence="9">The sequence shown here is derived from an EMBL/GenBank/DDBJ whole genome shotgun (WGS) entry which is preliminary data.</text>
</comment>